<dbReference type="RefSeq" id="WP_221133575.1">
    <property type="nucleotide sequence ID" value="NZ_JABDYA010000003.1"/>
</dbReference>
<comment type="caution">
    <text evidence="1">The sequence shown here is derived from an EMBL/GenBank/DDBJ whole genome shotgun (WGS) entry which is preliminary data.</text>
</comment>
<name>A0A9Q3QXJ9_9HYPH</name>
<dbReference type="EMBL" id="JABDYC010000002">
    <property type="protein sequence ID" value="MBX5023045.1"/>
    <property type="molecule type" value="Genomic_DNA"/>
</dbReference>
<sequence>MSKPDSLRLSPRRLEQLHAIANALDLSVTEAVTHLIRREIAAGTIPAAIPGFNVHRVADGILIQIDDGPSKTYSVESARALASTLRGTVAGEAGVFSVQHGYSFIRLGRGFKLTAPMPGPEVSMTGDLAIDLAEQIEKAAE</sequence>
<dbReference type="Proteomes" id="UP000749740">
    <property type="component" value="Unassembled WGS sequence"/>
</dbReference>
<proteinExistence type="predicted"/>
<accession>A0A9Q3QXJ9</accession>
<evidence type="ECO:0000313" key="1">
    <source>
        <dbReference type="EMBL" id="MBX5023045.1"/>
    </source>
</evidence>
<dbReference type="AlphaFoldDB" id="A0A9Q3QXJ9"/>
<evidence type="ECO:0000313" key="2">
    <source>
        <dbReference type="Proteomes" id="UP000749740"/>
    </source>
</evidence>
<organism evidence="1 2">
    <name type="scientific">Rhizobium lentis</name>
    <dbReference type="NCBI Taxonomy" id="1138194"/>
    <lineage>
        <taxon>Bacteria</taxon>
        <taxon>Pseudomonadati</taxon>
        <taxon>Pseudomonadota</taxon>
        <taxon>Alphaproteobacteria</taxon>
        <taxon>Hyphomicrobiales</taxon>
        <taxon>Rhizobiaceae</taxon>
        <taxon>Rhizobium/Agrobacterium group</taxon>
        <taxon>Rhizobium</taxon>
    </lineage>
</organism>
<protein>
    <submittedName>
        <fullName evidence="1">Uncharacterized protein</fullName>
    </submittedName>
</protein>
<reference evidence="1" key="1">
    <citation type="submission" date="2020-04" db="EMBL/GenBank/DDBJ databases">
        <title>Global-level population genomics: horizontal gene transfer, symbiosis and evolution in Rhizobia.</title>
        <authorList>
            <person name="Gai Y."/>
        </authorList>
    </citation>
    <scope>NUCLEOTIDE SEQUENCE</scope>
    <source>
        <strain evidence="1">BLR57</strain>
    </source>
</reference>
<gene>
    <name evidence="1" type="ORF">HJB63_10720</name>
</gene>